<organism evidence="6 7">
    <name type="scientific">Roseofilum reptotaenium AO1-A</name>
    <dbReference type="NCBI Taxonomy" id="1925591"/>
    <lineage>
        <taxon>Bacteria</taxon>
        <taxon>Bacillati</taxon>
        <taxon>Cyanobacteriota</taxon>
        <taxon>Cyanophyceae</taxon>
        <taxon>Desertifilales</taxon>
        <taxon>Desertifilaceae</taxon>
        <taxon>Roseofilum</taxon>
    </lineage>
</organism>
<dbReference type="EMBL" id="MLAW01000008">
    <property type="protein sequence ID" value="OJJ26361.1"/>
    <property type="molecule type" value="Genomic_DNA"/>
</dbReference>
<dbReference type="InterPro" id="IPR033425">
    <property type="entry name" value="MASE3"/>
</dbReference>
<feature type="coiled-coil region" evidence="3">
    <location>
        <begin position="502"/>
        <end position="561"/>
    </location>
</feature>
<feature type="transmembrane region" description="Helical" evidence="4">
    <location>
        <begin position="218"/>
        <end position="235"/>
    </location>
</feature>
<evidence type="ECO:0000256" key="4">
    <source>
        <dbReference type="SAM" id="Phobius"/>
    </source>
</evidence>
<keyword evidence="3" id="KW-0175">Coiled coil</keyword>
<dbReference type="SMART" id="SM00283">
    <property type="entry name" value="MA"/>
    <property type="match status" value="1"/>
</dbReference>
<dbReference type="Pfam" id="PF00015">
    <property type="entry name" value="MCPsignal"/>
    <property type="match status" value="1"/>
</dbReference>
<keyword evidence="7" id="KW-1185">Reference proteome</keyword>
<dbReference type="GO" id="GO:0007165">
    <property type="term" value="P:signal transduction"/>
    <property type="evidence" value="ECO:0007669"/>
    <property type="project" value="UniProtKB-KW"/>
</dbReference>
<evidence type="ECO:0000313" key="6">
    <source>
        <dbReference type="EMBL" id="OJJ26361.1"/>
    </source>
</evidence>
<evidence type="ECO:0000313" key="7">
    <source>
        <dbReference type="Proteomes" id="UP000183940"/>
    </source>
</evidence>
<dbReference type="AlphaFoldDB" id="A0A1L9QUL0"/>
<accession>A0A1L9QUL0</accession>
<dbReference type="Pfam" id="PF17159">
    <property type="entry name" value="MASE3"/>
    <property type="match status" value="1"/>
</dbReference>
<feature type="transmembrane region" description="Helical" evidence="4">
    <location>
        <begin position="275"/>
        <end position="296"/>
    </location>
</feature>
<dbReference type="PANTHER" id="PTHR32089">
    <property type="entry name" value="METHYL-ACCEPTING CHEMOTAXIS PROTEIN MCPB"/>
    <property type="match status" value="1"/>
</dbReference>
<comment type="caution">
    <text evidence="6">The sequence shown here is derived from an EMBL/GenBank/DDBJ whole genome shotgun (WGS) entry which is preliminary data.</text>
</comment>
<keyword evidence="4" id="KW-0472">Membrane</keyword>
<dbReference type="PROSITE" id="PS50111">
    <property type="entry name" value="CHEMOTAXIS_TRANSDUC_2"/>
    <property type="match status" value="1"/>
</dbReference>
<dbReference type="Proteomes" id="UP000183940">
    <property type="component" value="Unassembled WGS sequence"/>
</dbReference>
<gene>
    <name evidence="6" type="ORF">BI308_07045</name>
</gene>
<dbReference type="Gene3D" id="1.10.287.950">
    <property type="entry name" value="Methyl-accepting chemotaxis protein"/>
    <property type="match status" value="1"/>
</dbReference>
<sequence length="564" mass="63127">MSSTYHSKPKVPSQIAWIVVLICILPFSLNLLGLDFGTPGQSFDLQDALNWENSQVVDAMHYALAGSFVHTILEWSACCVALLIVLLSFLNYSIQGNPITPTLGIALFFAGVMDAFHTLASDRLINTVADPENLIPFTWAICRLFHALIMIGGVLILLMNSSIDSPAKKNSKKRFRLIFSVSIVFGFVAYGIIYFSATSHHLPETMFPNSLITRPWDVIPLLLFLFSGWVLYPMFYRKEPSIFADSLIISVIPNVATQVYMAFGSTALFDNNFNIAHFLKIIAYLVPLTGLCLEYIETYQTKTRYLSKDLKNSINLLKVLGSQVLESTQVTQLIRDSSRQLKGMIDNQVVGSQKVGRNTEIIAETSDILLDKIESFQTTFTALNHSVDILSGQLKKIDNDSRRVNQIVNRITGIATQTKMLSLNASIEAARTNTRESSQEFTVIAREISHLATEAAMIAKTIQPIVKEMQKSVKNGVDQMKSFTKEYMEALGPEIQSMRDNIQRQKEGANQITEAVNELNSDSEHTATYLRETFEQTSFALQNLEQAVEDLQLEINRFSGAKED</sequence>
<feature type="transmembrane region" description="Helical" evidence="4">
    <location>
        <begin position="177"/>
        <end position="198"/>
    </location>
</feature>
<name>A0A1L9QUL0_9CYAN</name>
<evidence type="ECO:0000256" key="3">
    <source>
        <dbReference type="SAM" id="Coils"/>
    </source>
</evidence>
<reference evidence="6" key="1">
    <citation type="submission" date="2016-10" db="EMBL/GenBank/DDBJ databases">
        <title>CRISPR-Cas defence system in Roseofilum reptotaenium: evidence of a bacteriophage-cyanobacterium arms race in the coral black band disease.</title>
        <authorList>
            <person name="Buerger P."/>
            <person name="Wood-Charlson E.M."/>
            <person name="Weynberg K.D."/>
            <person name="Willis B."/>
            <person name="Van Oppen M.J."/>
        </authorList>
    </citation>
    <scope>NUCLEOTIDE SEQUENCE [LARGE SCALE GENOMIC DNA]</scope>
    <source>
        <strain evidence="6">AO1-A</strain>
    </source>
</reference>
<feature type="transmembrane region" description="Helical" evidence="4">
    <location>
        <begin position="242"/>
        <end position="263"/>
    </location>
</feature>
<evidence type="ECO:0000256" key="1">
    <source>
        <dbReference type="ARBA" id="ARBA00023224"/>
    </source>
</evidence>
<feature type="transmembrane region" description="Helical" evidence="4">
    <location>
        <begin position="72"/>
        <end position="92"/>
    </location>
</feature>
<feature type="transmembrane region" description="Helical" evidence="4">
    <location>
        <begin position="99"/>
        <end position="117"/>
    </location>
</feature>
<keyword evidence="4" id="KW-1133">Transmembrane helix</keyword>
<dbReference type="PANTHER" id="PTHR32089:SF112">
    <property type="entry name" value="LYSOZYME-LIKE PROTEIN-RELATED"/>
    <property type="match status" value="1"/>
</dbReference>
<dbReference type="SUPFAM" id="SSF58104">
    <property type="entry name" value="Methyl-accepting chemotaxis protein (MCP) signaling domain"/>
    <property type="match status" value="1"/>
</dbReference>
<feature type="transmembrane region" description="Helical" evidence="4">
    <location>
        <begin position="15"/>
        <end position="34"/>
    </location>
</feature>
<evidence type="ECO:0000256" key="2">
    <source>
        <dbReference type="PROSITE-ProRule" id="PRU00284"/>
    </source>
</evidence>
<dbReference type="InterPro" id="IPR004089">
    <property type="entry name" value="MCPsignal_dom"/>
</dbReference>
<proteinExistence type="predicted"/>
<keyword evidence="4" id="KW-0812">Transmembrane</keyword>
<evidence type="ECO:0000259" key="5">
    <source>
        <dbReference type="PROSITE" id="PS50111"/>
    </source>
</evidence>
<feature type="domain" description="Methyl-accepting transducer" evidence="5">
    <location>
        <begin position="371"/>
        <end position="552"/>
    </location>
</feature>
<dbReference type="GO" id="GO:0016020">
    <property type="term" value="C:membrane"/>
    <property type="evidence" value="ECO:0007669"/>
    <property type="project" value="InterPro"/>
</dbReference>
<protein>
    <recommendedName>
        <fullName evidence="5">Methyl-accepting transducer domain-containing protein</fullName>
    </recommendedName>
</protein>
<dbReference type="STRING" id="1925591.BI308_07045"/>
<keyword evidence="1 2" id="KW-0807">Transducer</keyword>
<feature type="transmembrane region" description="Helical" evidence="4">
    <location>
        <begin position="137"/>
        <end position="157"/>
    </location>
</feature>